<evidence type="ECO:0008006" key="2">
    <source>
        <dbReference type="Google" id="ProtNLM"/>
    </source>
</evidence>
<gene>
    <name evidence="1" type="ordered locus">Cag_0377</name>
</gene>
<name>Q3ATM5_CHLCH</name>
<dbReference type="eggNOG" id="ENOG502Z8AJ">
    <property type="taxonomic scope" value="Bacteria"/>
</dbReference>
<dbReference type="HOGENOM" id="CLU_096362_0_0_10"/>
<dbReference type="InterPro" id="IPR024524">
    <property type="entry name" value="DUF3800"/>
</dbReference>
<dbReference type="AlphaFoldDB" id="Q3ATM5"/>
<organism evidence="1">
    <name type="scientific">Chlorobium chlorochromatii (strain CaD3)</name>
    <dbReference type="NCBI Taxonomy" id="340177"/>
    <lineage>
        <taxon>Bacteria</taxon>
        <taxon>Pseudomonadati</taxon>
        <taxon>Chlorobiota</taxon>
        <taxon>Chlorobiia</taxon>
        <taxon>Chlorobiales</taxon>
        <taxon>Chlorobiaceae</taxon>
        <taxon>Chlorobium/Pelodictyon group</taxon>
        <taxon>Chlorobium</taxon>
    </lineage>
</organism>
<reference evidence="1" key="1">
    <citation type="submission" date="2005-08" db="EMBL/GenBank/DDBJ databases">
        <title>Complete sequence of Chlorobium chlorochromatii CaD3.</title>
        <authorList>
            <person name="Copeland A."/>
            <person name="Lucas S."/>
            <person name="Lapidus A."/>
            <person name="Barry K."/>
            <person name="Detter J.C."/>
            <person name="Glavina T."/>
            <person name="Hammon N."/>
            <person name="Israni S."/>
            <person name="Pitluck S."/>
            <person name="Bryant D."/>
            <person name="Schmutz J."/>
            <person name="Larimer F."/>
            <person name="Land M."/>
            <person name="Kyrpides N."/>
            <person name="Ivanova N."/>
            <person name="Richardson P."/>
        </authorList>
    </citation>
    <scope>NUCLEOTIDE SEQUENCE [LARGE SCALE GENOMIC DNA]</scope>
    <source>
        <strain evidence="1">CaD3</strain>
    </source>
</reference>
<sequence>MMNKLFNLYCDESTHLQNDGMPYMMIAYIRSPYNEIEQHKEYLKFLKAKHKFKGETKWTSVSAGQYLYYADLIDYFFSTDLCFRSIIVDKSQINENCPEFSYDDFYFKMYYQLIHHKVDLGYHYNIYIDIKDTRSNKKLAKLHEILKLNTSIKNCQFMRSHESSLMQLTDLIMGAINYKLRGYNRVIAKNKIIEKIEQHSKVPITRSTPKHADKFNLFFIDLK</sequence>
<dbReference type="Pfam" id="PF12686">
    <property type="entry name" value="DUF3800"/>
    <property type="match status" value="1"/>
</dbReference>
<proteinExistence type="predicted"/>
<protein>
    <recommendedName>
        <fullName evidence="2">DUF3800 domain-containing protein</fullName>
    </recommendedName>
</protein>
<dbReference type="EMBL" id="CP000108">
    <property type="protein sequence ID" value="ABB27650.1"/>
    <property type="molecule type" value="Genomic_DNA"/>
</dbReference>
<dbReference type="STRING" id="340177.Cag_0377"/>
<dbReference type="KEGG" id="cch:Cag_0377"/>
<accession>Q3ATM5</accession>
<evidence type="ECO:0000313" key="1">
    <source>
        <dbReference type="EMBL" id="ABB27650.1"/>
    </source>
</evidence>